<keyword evidence="2" id="KW-1185">Reference proteome</keyword>
<proteinExistence type="predicted"/>
<gene>
    <name evidence="1" type="ORF">BN55_01505</name>
</gene>
<comment type="caution">
    <text evidence="1">The sequence shown here is derived from an EMBL/GenBank/DDBJ whole genome shotgun (WGS) entry which is preliminary data.</text>
</comment>
<dbReference type="AlphaFoldDB" id="I7KHD2"/>
<organism evidence="1 2">
    <name type="scientific">Lactobacillus hominis DSM 23910 = CRBIP 24.179</name>
    <dbReference type="NCBI Taxonomy" id="1423758"/>
    <lineage>
        <taxon>Bacteria</taxon>
        <taxon>Bacillati</taxon>
        <taxon>Bacillota</taxon>
        <taxon>Bacilli</taxon>
        <taxon>Lactobacillales</taxon>
        <taxon>Lactobacillaceae</taxon>
        <taxon>Lactobacillus</taxon>
    </lineage>
</organism>
<reference evidence="1 2" key="1">
    <citation type="submission" date="2012-06" db="EMBL/GenBank/DDBJ databases">
        <title>Draft Genome Sequence of Lactobacillus hominis Strain CRBIP 24.179T, isolated from human intestine.</title>
        <authorList>
            <person name="Cousin S."/>
            <person name="Ma L."/>
            <person name="Bizet C."/>
            <person name="Loux V."/>
            <person name="Bouchier C."/>
            <person name="Clermont D."/>
            <person name="Creno S."/>
        </authorList>
    </citation>
    <scope>NUCLEOTIDE SEQUENCE [LARGE SCALE GENOMIC DNA]</scope>
    <source>
        <strain evidence="2">CRBIP 24.179T</strain>
    </source>
</reference>
<dbReference type="Proteomes" id="UP000009320">
    <property type="component" value="Unassembled WGS sequence"/>
</dbReference>
<dbReference type="EMBL" id="CAKE01000012">
    <property type="protein sequence ID" value="CCI82010.1"/>
    <property type="molecule type" value="Genomic_DNA"/>
</dbReference>
<evidence type="ECO:0000313" key="2">
    <source>
        <dbReference type="Proteomes" id="UP000009320"/>
    </source>
</evidence>
<evidence type="ECO:0000313" key="1">
    <source>
        <dbReference type="EMBL" id="CCI82010.1"/>
    </source>
</evidence>
<protein>
    <submittedName>
        <fullName evidence="1">Uncharacterized protein</fullName>
    </submittedName>
</protein>
<sequence length="70" mass="8666">MRKRDRLLKKRAKMRIKDAKKLSRLIKQREKWSKSPVLFKLGKYMLNVSLMLTVKAADYQLRRIKWRYQK</sequence>
<name>I7KHD2_9LACO</name>
<accession>I7KHD2</accession>